<comment type="caution">
    <text evidence="3">Lacks conserved residue(s) required for the propagation of feature annotation.</text>
</comment>
<dbReference type="Pfam" id="PF00200">
    <property type="entry name" value="Disintegrin"/>
    <property type="match status" value="1"/>
</dbReference>
<evidence type="ECO:0000313" key="8">
    <source>
        <dbReference type="Proteomes" id="UP001318040"/>
    </source>
</evidence>
<dbReference type="InterPro" id="IPR024079">
    <property type="entry name" value="MetalloPept_cat_dom_sf"/>
</dbReference>
<dbReference type="Pfam" id="PF01421">
    <property type="entry name" value="Reprolysin"/>
    <property type="match status" value="1"/>
</dbReference>
<keyword evidence="5" id="KW-1133">Transmembrane helix</keyword>
<dbReference type="PANTHER" id="PTHR11905">
    <property type="entry name" value="ADAM A DISINTEGRIN AND METALLOPROTEASE DOMAIN"/>
    <property type="match status" value="1"/>
</dbReference>
<feature type="region of interest" description="Disordered" evidence="4">
    <location>
        <begin position="909"/>
        <end position="1019"/>
    </location>
</feature>
<protein>
    <submittedName>
        <fullName evidence="9">Disintegrin and metalloproteinase domain-containing protein 9-like isoform X1</fullName>
    </submittedName>
</protein>
<accession>A0AAJ7TJL7</accession>
<dbReference type="InterPro" id="IPR006586">
    <property type="entry name" value="ADAM_Cys-rich"/>
</dbReference>
<keyword evidence="5" id="KW-0472">Membrane</keyword>
<dbReference type="InterPro" id="IPR034027">
    <property type="entry name" value="Reprolysin_adamalysin"/>
</dbReference>
<evidence type="ECO:0000259" key="7">
    <source>
        <dbReference type="PROSITE" id="PS50215"/>
    </source>
</evidence>
<feature type="compositionally biased region" description="Polar residues" evidence="4">
    <location>
        <begin position="965"/>
        <end position="987"/>
    </location>
</feature>
<feature type="transmembrane region" description="Helical" evidence="5">
    <location>
        <begin position="877"/>
        <end position="895"/>
    </location>
</feature>
<feature type="compositionally biased region" description="Polar residues" evidence="4">
    <location>
        <begin position="1000"/>
        <end position="1018"/>
    </location>
</feature>
<dbReference type="SUPFAM" id="SSF55486">
    <property type="entry name" value="Metalloproteases ('zincins'), catalytic domain"/>
    <property type="match status" value="1"/>
</dbReference>
<keyword evidence="8" id="KW-1185">Reference proteome</keyword>
<feature type="disulfide bond" evidence="3">
    <location>
        <begin position="548"/>
        <end position="553"/>
    </location>
</feature>
<dbReference type="Pfam" id="PF08516">
    <property type="entry name" value="ADAM_CR"/>
    <property type="match status" value="1"/>
</dbReference>
<dbReference type="GO" id="GO:0006508">
    <property type="term" value="P:proteolysis"/>
    <property type="evidence" value="ECO:0007669"/>
    <property type="project" value="InterPro"/>
</dbReference>
<keyword evidence="5" id="KW-0812">Transmembrane</keyword>
<keyword evidence="1 3" id="KW-1015">Disulfide bond</keyword>
<dbReference type="AlphaFoldDB" id="A0AAJ7TJL7"/>
<dbReference type="RefSeq" id="XP_032819085.1">
    <property type="nucleotide sequence ID" value="XM_032963194.1"/>
</dbReference>
<dbReference type="Pfam" id="PF01562">
    <property type="entry name" value="Pep_M12B_propep"/>
    <property type="match status" value="1"/>
</dbReference>
<feature type="compositionally biased region" description="Low complexity" evidence="4">
    <location>
        <begin position="11"/>
        <end position="24"/>
    </location>
</feature>
<dbReference type="FunFam" id="4.10.70.10:FF:000001">
    <property type="entry name" value="Disintegrin and metalloproteinase domain-containing protein 22"/>
    <property type="match status" value="1"/>
</dbReference>
<keyword evidence="3" id="KW-0479">Metal-binding</keyword>
<evidence type="ECO:0000256" key="4">
    <source>
        <dbReference type="SAM" id="MobiDB-lite"/>
    </source>
</evidence>
<keyword evidence="3" id="KW-0862">Zinc</keyword>
<organism evidence="8 9">
    <name type="scientific">Petromyzon marinus</name>
    <name type="common">Sea lamprey</name>
    <dbReference type="NCBI Taxonomy" id="7757"/>
    <lineage>
        <taxon>Eukaryota</taxon>
        <taxon>Metazoa</taxon>
        <taxon>Chordata</taxon>
        <taxon>Craniata</taxon>
        <taxon>Vertebrata</taxon>
        <taxon>Cyclostomata</taxon>
        <taxon>Hyperoartia</taxon>
        <taxon>Petromyzontiformes</taxon>
        <taxon>Petromyzontidae</taxon>
        <taxon>Petromyzon</taxon>
    </lineage>
</organism>
<sequence>MSEWATEEASPSKPRSTRPRTFTTPATIASQRWRLLPPPMYIDLHTTYSPAKGKVARCTPPPLSLPQSLPVCTAAAHSVCVCCATFRRLHRASTVSSSLLVQRQCRQSQLCPTRGHIGGGARQAVKMSVAPGGGGGGHETSWTVADDVPGVLRSSSARADSSRPAWRLWKRRVRVYMLVAFICQGPVLAKAEDVLRTADPGTNPYEPLHFSLTEPYRLDGRHKREIQPASPEAVHPDRVQYVVRVGDKDLILNLERNRDLLPAHLITTYTGRAPSFTNVTAHCYYHGDIEGESGSTASVSTCYGLRGHFSVGDVSYGVEPWGGAGVAGERVGSLHRVFRLTDTFHASNSSSSACGVVHPLEPTLHRDPALEPLRGQQQQLHIRVRRAVLPGTRYVELLLVVDNTLFTNRYKGNKTAMVHDMAELTNIMDSFYKSINVRVVLVAVNVLTIDEENLIMATKAAGAVLGKFVKWRESNLRTLPRHDVAHLMSNGFTGALGMAFVGTICSRSTSGGVNSLGSRSIVVMASVTAHELGHNLGMGHDNGRSCSCPKSSCIMVGSLPSPVPTNFSSCSTDDFEDLVVQRKGGKCLLNVPKADEAFRPPVCGDKMLDAGEECDCGSPEECDNKCCDARTCRLRSGARCAYGSCCKDCQFVGQGEVCRAAQGVCDLPEFCSGSAASCPDDSFLQNGHPCQNAAAYCYNGVCQTYTSQCEGIWGPGAVPASDHCFTIVNMKGNEFGNCGMNAAGTPVSCQSRNVKCGKLICTNTPNEPLIGHIPNYVSYEGCRAVDYNYGPDVPDPGLVQPGTSCGSGLVCYDQKCQSDTILGYDCNTTTKCNGRGVCNNHKHCHCSMDWAPPDCSSKGCGGSIDSGPTCKADKSQLLWLLLLLVPVLAVVAFLGRRQYIRRKYMKRRQECSSDNTKATPKGESKFRPSSQFMESSQDNDYNGKASDPSSTNIPKRPLIPPQASAPKTSATQSQVHFTNGSEVSTIVPTRPPPSVPMYSKQGTSKATGQEEPQQQWHTKPQYLAEQDAWQINKEAMAGSRDDISGGHGARVSSKPALLPKPGNLTPLV</sequence>
<feature type="binding site" evidence="3">
    <location>
        <position position="530"/>
    </location>
    <ligand>
        <name>Zn(2+)</name>
        <dbReference type="ChEBI" id="CHEBI:29105"/>
        <note>catalytic</note>
    </ligand>
</feature>
<dbReference type="SMART" id="SM00050">
    <property type="entry name" value="DISIN"/>
    <property type="match status" value="1"/>
</dbReference>
<feature type="active site" evidence="3">
    <location>
        <position position="531"/>
    </location>
</feature>
<feature type="region of interest" description="Disordered" evidence="4">
    <location>
        <begin position="1"/>
        <end position="24"/>
    </location>
</feature>
<dbReference type="InterPro" id="IPR036436">
    <property type="entry name" value="Disintegrin_dom_sf"/>
</dbReference>
<dbReference type="Gene3D" id="4.10.70.10">
    <property type="entry name" value="Disintegrin domain"/>
    <property type="match status" value="1"/>
</dbReference>
<dbReference type="PROSITE" id="PS50214">
    <property type="entry name" value="DISINTEGRIN_2"/>
    <property type="match status" value="1"/>
</dbReference>
<dbReference type="InterPro" id="IPR018358">
    <property type="entry name" value="Disintegrin_CS"/>
</dbReference>
<dbReference type="SUPFAM" id="SSF57552">
    <property type="entry name" value="Blood coagulation inhibitor (disintegrin)"/>
    <property type="match status" value="1"/>
</dbReference>
<dbReference type="PRINTS" id="PR00289">
    <property type="entry name" value="DISINTEGRIN"/>
</dbReference>
<dbReference type="Proteomes" id="UP001318040">
    <property type="component" value="Chromosome 30"/>
</dbReference>
<feature type="binding site" evidence="3">
    <location>
        <position position="540"/>
    </location>
    <ligand>
        <name>Zn(2+)</name>
        <dbReference type="ChEBI" id="CHEBI:29105"/>
        <note>catalytic</note>
    </ligand>
</feature>
<feature type="region of interest" description="Disordered" evidence="4">
    <location>
        <begin position="1035"/>
        <end position="1068"/>
    </location>
</feature>
<dbReference type="GO" id="GO:0046872">
    <property type="term" value="F:metal ion binding"/>
    <property type="evidence" value="ECO:0007669"/>
    <property type="project" value="UniProtKB-KW"/>
</dbReference>
<dbReference type="SMART" id="SM00608">
    <property type="entry name" value="ACR"/>
    <property type="match status" value="1"/>
</dbReference>
<name>A0AAJ7TJL7_PETMA</name>
<dbReference type="PROSITE" id="PS00427">
    <property type="entry name" value="DISINTEGRIN_1"/>
    <property type="match status" value="1"/>
</dbReference>
<dbReference type="GO" id="GO:0005886">
    <property type="term" value="C:plasma membrane"/>
    <property type="evidence" value="ECO:0007669"/>
    <property type="project" value="TreeGrafter"/>
</dbReference>
<dbReference type="InterPro" id="IPR001590">
    <property type="entry name" value="Peptidase_M12B"/>
</dbReference>
<feature type="compositionally biased region" description="Polar residues" evidence="4">
    <location>
        <begin position="927"/>
        <end position="940"/>
    </location>
</feature>
<dbReference type="FunFam" id="3.40.390.10:FF:000002">
    <property type="entry name" value="Disintegrin and metalloproteinase domain-containing protein 22"/>
    <property type="match status" value="1"/>
</dbReference>
<evidence type="ECO:0000256" key="2">
    <source>
        <dbReference type="PROSITE-ProRule" id="PRU00068"/>
    </source>
</evidence>
<gene>
    <name evidence="9" type="primary">LOC116947446</name>
</gene>
<dbReference type="KEGG" id="pmrn:116947446"/>
<dbReference type="InterPro" id="IPR001762">
    <property type="entry name" value="Disintegrin_dom"/>
</dbReference>
<feature type="domain" description="Peptidase M12B" evidence="7">
    <location>
        <begin position="393"/>
        <end position="592"/>
    </location>
</feature>
<feature type="disulfide bond" evidence="3">
    <location>
        <begin position="546"/>
        <end position="570"/>
    </location>
</feature>
<evidence type="ECO:0000259" key="6">
    <source>
        <dbReference type="PROSITE" id="PS50214"/>
    </source>
</evidence>
<dbReference type="GO" id="GO:0004222">
    <property type="term" value="F:metalloendopeptidase activity"/>
    <property type="evidence" value="ECO:0007669"/>
    <property type="project" value="InterPro"/>
</dbReference>
<proteinExistence type="predicted"/>
<dbReference type="PANTHER" id="PTHR11905:SF136">
    <property type="entry name" value="DISINTEGRIN AND METALLOPROTEINASE DOMAIN-CONTAINING PROTEIN 9"/>
    <property type="match status" value="1"/>
</dbReference>
<evidence type="ECO:0000313" key="9">
    <source>
        <dbReference type="RefSeq" id="XP_032819085.1"/>
    </source>
</evidence>
<dbReference type="CDD" id="cd04269">
    <property type="entry name" value="ZnMc_adamalysin_II_like"/>
    <property type="match status" value="1"/>
</dbReference>
<feature type="disulfide bond" evidence="2">
    <location>
        <begin position="658"/>
        <end position="678"/>
    </location>
</feature>
<dbReference type="InterPro" id="IPR002870">
    <property type="entry name" value="Peptidase_M12B_N"/>
</dbReference>
<reference evidence="9" key="1">
    <citation type="submission" date="2025-08" db="UniProtKB">
        <authorList>
            <consortium name="RefSeq"/>
        </authorList>
    </citation>
    <scope>IDENTIFICATION</scope>
    <source>
        <tissue evidence="9">Sperm</tissue>
    </source>
</reference>
<feature type="binding site" evidence="3">
    <location>
        <position position="534"/>
    </location>
    <ligand>
        <name>Zn(2+)</name>
        <dbReference type="ChEBI" id="CHEBI:29105"/>
        <note>catalytic</note>
    </ligand>
</feature>
<evidence type="ECO:0000256" key="5">
    <source>
        <dbReference type="SAM" id="Phobius"/>
    </source>
</evidence>
<evidence type="ECO:0000256" key="1">
    <source>
        <dbReference type="ARBA" id="ARBA00023157"/>
    </source>
</evidence>
<feature type="domain" description="Disintegrin" evidence="6">
    <location>
        <begin position="600"/>
        <end position="686"/>
    </location>
</feature>
<dbReference type="PROSITE" id="PS50215">
    <property type="entry name" value="ADAM_MEPRO"/>
    <property type="match status" value="1"/>
</dbReference>
<dbReference type="Gene3D" id="3.40.390.10">
    <property type="entry name" value="Collagenase (Catalytic Domain)"/>
    <property type="match status" value="1"/>
</dbReference>
<evidence type="ECO:0000256" key="3">
    <source>
        <dbReference type="PROSITE-ProRule" id="PRU00276"/>
    </source>
</evidence>